<dbReference type="EMBL" id="JXBB01000006">
    <property type="protein sequence ID" value="OAR05044.1"/>
    <property type="molecule type" value="Genomic_DNA"/>
</dbReference>
<evidence type="ECO:0000256" key="1">
    <source>
        <dbReference type="SAM" id="MobiDB-lite"/>
    </source>
</evidence>
<dbReference type="InterPro" id="IPR014927">
    <property type="entry name" value="PG-bd_2"/>
</dbReference>
<proteinExistence type="predicted"/>
<sequence>MAPAPVATFSIVAYDPATGDVGVAVASKFLAVGSVVPWVKAGVGAVATQAWANPQYGPEGLRLIAEGKSAEEALAALVAGDERRAVRQVGLVDVRGGAATYTGEACTPWAGGRTGRHYAVQGNILTGPEVIERMAAAFERTDGELAERLLRALWAGEAAGGDARGKQSAALVVERPGGGYDGLSDRYLDLRVDDHPEPVRELERLLRLHRLVFQRPGAEDFVTIDAALRTELVRALARLGYLPSREDSGTARPGGAGGEGGAEEAVGSGRRLGAGVPSPGDAPEAPVDPAAVTEAAFRAALQAFHLRENFEMRLPPEGKIDRAVLAYLRERAAR</sequence>
<keyword evidence="4" id="KW-1185">Reference proteome</keyword>
<dbReference type="PANTHER" id="PTHR39328">
    <property type="entry name" value="BLL2871 PROTEIN"/>
    <property type="match status" value="1"/>
</dbReference>
<dbReference type="SUPFAM" id="SSF56235">
    <property type="entry name" value="N-terminal nucleophile aminohydrolases (Ntn hydrolases)"/>
    <property type="match status" value="1"/>
</dbReference>
<reference evidence="3 4" key="1">
    <citation type="submission" date="2015-09" db="EMBL/GenBank/DDBJ databases">
        <title>Draft genome sequence of Hydrogenibacillus schlegelii DSM 2000.</title>
        <authorList>
            <person name="Hemp J."/>
        </authorList>
    </citation>
    <scope>NUCLEOTIDE SEQUENCE [LARGE SCALE GENOMIC DNA]</scope>
    <source>
        <strain evidence="3 4">MA 48</strain>
    </source>
</reference>
<name>A0A132N8H8_HYDSH</name>
<dbReference type="Pfam" id="PF06267">
    <property type="entry name" value="DUF1028"/>
    <property type="match status" value="1"/>
</dbReference>
<dbReference type="InterPro" id="IPR029055">
    <property type="entry name" value="Ntn_hydrolases_N"/>
</dbReference>
<protein>
    <recommendedName>
        <fullName evidence="2">Putative peptidoglycan binding domain-containing protein</fullName>
    </recommendedName>
</protein>
<dbReference type="Gene3D" id="3.60.20.10">
    <property type="entry name" value="Glutamine Phosphoribosylpyrophosphate, subunit 1, domain 1"/>
    <property type="match status" value="1"/>
</dbReference>
<evidence type="ECO:0000313" key="3">
    <source>
        <dbReference type="EMBL" id="OAR05044.1"/>
    </source>
</evidence>
<feature type="domain" description="Putative peptidoglycan binding" evidence="2">
    <location>
        <begin position="292"/>
        <end position="328"/>
    </location>
</feature>
<accession>A0A132N8H8</accession>
<dbReference type="InterPro" id="IPR010430">
    <property type="entry name" value="DUF1028"/>
</dbReference>
<organism evidence="3 4">
    <name type="scientific">Hydrogenibacillus schlegelii</name>
    <name type="common">Bacillus schlegelii</name>
    <dbReference type="NCBI Taxonomy" id="1484"/>
    <lineage>
        <taxon>Bacteria</taxon>
        <taxon>Bacillati</taxon>
        <taxon>Bacillota</taxon>
        <taxon>Bacilli</taxon>
        <taxon>Bacillales</taxon>
        <taxon>Bacillales Family X. Incertae Sedis</taxon>
        <taxon>Hydrogenibacillus</taxon>
    </lineage>
</organism>
<dbReference type="Pfam" id="PF08823">
    <property type="entry name" value="PG_binding_2"/>
    <property type="match status" value="1"/>
</dbReference>
<dbReference type="Proteomes" id="UP000243024">
    <property type="component" value="Unassembled WGS sequence"/>
</dbReference>
<evidence type="ECO:0000259" key="2">
    <source>
        <dbReference type="Pfam" id="PF08823"/>
    </source>
</evidence>
<evidence type="ECO:0000313" key="4">
    <source>
        <dbReference type="Proteomes" id="UP000243024"/>
    </source>
</evidence>
<comment type="caution">
    <text evidence="3">The sequence shown here is derived from an EMBL/GenBank/DDBJ whole genome shotgun (WGS) entry which is preliminary data.</text>
</comment>
<dbReference type="AlphaFoldDB" id="A0A132N8H8"/>
<dbReference type="PANTHER" id="PTHR39328:SF1">
    <property type="entry name" value="BLL2871 PROTEIN"/>
    <property type="match status" value="1"/>
</dbReference>
<gene>
    <name evidence="3" type="ORF">SA87_05705</name>
</gene>
<feature type="region of interest" description="Disordered" evidence="1">
    <location>
        <begin position="244"/>
        <end position="288"/>
    </location>
</feature>